<dbReference type="AlphaFoldDB" id="A0A928KTZ6"/>
<comment type="subunit">
    <text evidence="5">Homodimer.</text>
</comment>
<protein>
    <recommendedName>
        <fullName evidence="5 6">Diaminopimelate decarboxylase</fullName>
        <shortName evidence="5">DAP decarboxylase</shortName>
        <shortName evidence="5">DAPDC</shortName>
        <ecNumber evidence="5 6">4.1.1.20</ecNumber>
    </recommendedName>
</protein>
<feature type="active site" description="Proton donor" evidence="7">
    <location>
        <position position="362"/>
    </location>
</feature>
<dbReference type="Proteomes" id="UP000754750">
    <property type="component" value="Unassembled WGS sequence"/>
</dbReference>
<dbReference type="GO" id="GO:0008836">
    <property type="term" value="F:diaminopimelate decarboxylase activity"/>
    <property type="evidence" value="ECO:0007669"/>
    <property type="project" value="UniProtKB-UniRule"/>
</dbReference>
<comment type="pathway">
    <text evidence="5 8">Amino-acid biosynthesis; L-lysine biosynthesis via DAP pathway; L-lysine from DL-2,6-diaminopimelate: step 1/1.</text>
</comment>
<dbReference type="CDD" id="cd06828">
    <property type="entry name" value="PLPDE_III_DapDC"/>
    <property type="match status" value="1"/>
</dbReference>
<feature type="binding site" evidence="5">
    <location>
        <position position="249"/>
    </location>
    <ligand>
        <name>pyridoxal 5'-phosphate</name>
        <dbReference type="ChEBI" id="CHEBI:597326"/>
    </ligand>
</feature>
<dbReference type="PANTHER" id="PTHR43727:SF2">
    <property type="entry name" value="GROUP IV DECARBOXYLASE"/>
    <property type="match status" value="1"/>
</dbReference>
<keyword evidence="3 5" id="KW-0663">Pyridoxal phosphate</keyword>
<comment type="cofactor">
    <cofactor evidence="1 5 7 8">
        <name>pyridoxal 5'-phosphate</name>
        <dbReference type="ChEBI" id="CHEBI:597326"/>
    </cofactor>
</comment>
<dbReference type="InterPro" id="IPR002986">
    <property type="entry name" value="DAP_deCOOHase_LysA"/>
</dbReference>
<evidence type="ECO:0000256" key="4">
    <source>
        <dbReference type="ARBA" id="ARBA00023239"/>
    </source>
</evidence>
<comment type="similarity">
    <text evidence="5">Belongs to the Orn/Lys/Arg decarboxylase class-II family. LysA subfamily.</text>
</comment>
<dbReference type="InterPro" id="IPR009006">
    <property type="entry name" value="Ala_racemase/Decarboxylase_C"/>
</dbReference>
<dbReference type="InterPro" id="IPR000183">
    <property type="entry name" value="Orn/DAP/Arg_de-COase"/>
</dbReference>
<evidence type="ECO:0000256" key="1">
    <source>
        <dbReference type="ARBA" id="ARBA00001933"/>
    </source>
</evidence>
<feature type="binding site" evidence="5">
    <location>
        <position position="391"/>
    </location>
    <ligand>
        <name>substrate</name>
    </ligand>
</feature>
<dbReference type="HAMAP" id="MF_02120">
    <property type="entry name" value="LysA"/>
    <property type="match status" value="1"/>
</dbReference>
<feature type="binding site" evidence="5">
    <location>
        <position position="331"/>
    </location>
    <ligand>
        <name>substrate</name>
    </ligand>
</feature>
<dbReference type="Pfam" id="PF02784">
    <property type="entry name" value="Orn_Arg_deC_N"/>
    <property type="match status" value="1"/>
</dbReference>
<dbReference type="InterPro" id="IPR029066">
    <property type="entry name" value="PLP-binding_barrel"/>
</dbReference>
<comment type="catalytic activity">
    <reaction evidence="5 8">
        <text>meso-2,6-diaminopimelate + H(+) = L-lysine + CO2</text>
        <dbReference type="Rhea" id="RHEA:15101"/>
        <dbReference type="ChEBI" id="CHEBI:15378"/>
        <dbReference type="ChEBI" id="CHEBI:16526"/>
        <dbReference type="ChEBI" id="CHEBI:32551"/>
        <dbReference type="ChEBI" id="CHEBI:57791"/>
        <dbReference type="EC" id="4.1.1.20"/>
    </reaction>
</comment>
<sequence length="432" mass="47642">MYVSDHLQINEQGNLSIGGCDTVQLAEQFGTPLYVMDENQIRSNCRSYQSSFEKHYRGRGMTVYASKAFNCKAICRIIEEEGLGLDVASGGELYTAIQAGFPAERIHFHGNNKTEQEIRLALDYEIGHFIADNLTELQTIDRLAKEAGKVAHVSLRVKPGIDAHTHSFIQTGQIDSKFGFALETGEAMEAVEAALTFRNIDLKGVHCHIGSQIFESAPFVLAAEVMLQFIADIKAKTGVEIEELNLGGGFGIHYAKDDAPLPYDQYMELVSAAVFRKCEELGLKVPFIFIEPGRSMVGEAGITLYHIGGIKHIPDIRTYVSIDGGMTDNPRYILYQAKYTALIANKAGQPAKTKVTIAGKCCESGDLIQEDAMIQEPQVGDVLAVLSTGAYNYSMASNYNRNPRPAVVMVKDGNPRVVIRRESYEDLIRNDL</sequence>
<dbReference type="GO" id="GO:0030170">
    <property type="term" value="F:pyridoxal phosphate binding"/>
    <property type="evidence" value="ECO:0007669"/>
    <property type="project" value="UniProtKB-UniRule"/>
</dbReference>
<organism evidence="11 12">
    <name type="scientific">Faecalispora sporosphaeroides</name>
    <dbReference type="NCBI Taxonomy" id="1549"/>
    <lineage>
        <taxon>Bacteria</taxon>
        <taxon>Bacillati</taxon>
        <taxon>Bacillota</taxon>
        <taxon>Clostridia</taxon>
        <taxon>Eubacteriales</taxon>
        <taxon>Oscillospiraceae</taxon>
        <taxon>Faecalispora</taxon>
    </lineage>
</organism>
<evidence type="ECO:0000256" key="8">
    <source>
        <dbReference type="RuleBase" id="RU003738"/>
    </source>
</evidence>
<dbReference type="InterPro" id="IPR022644">
    <property type="entry name" value="De-COase2_N"/>
</dbReference>
<evidence type="ECO:0000256" key="3">
    <source>
        <dbReference type="ARBA" id="ARBA00022898"/>
    </source>
</evidence>
<dbReference type="GO" id="GO:0009089">
    <property type="term" value="P:lysine biosynthetic process via diaminopimelate"/>
    <property type="evidence" value="ECO:0007669"/>
    <property type="project" value="UniProtKB-UniRule"/>
</dbReference>
<dbReference type="EMBL" id="SVNY01000002">
    <property type="protein sequence ID" value="MBE6832901.1"/>
    <property type="molecule type" value="Genomic_DNA"/>
</dbReference>
<evidence type="ECO:0000313" key="12">
    <source>
        <dbReference type="Proteomes" id="UP000754750"/>
    </source>
</evidence>
<dbReference type="EC" id="4.1.1.20" evidence="5 6"/>
<feature type="binding site" evidence="5">
    <location>
        <position position="335"/>
    </location>
    <ligand>
        <name>substrate</name>
    </ligand>
</feature>
<name>A0A928KTZ6_9FIRM</name>
<keyword evidence="4 5" id="KW-0456">Lyase</keyword>
<evidence type="ECO:0000259" key="9">
    <source>
        <dbReference type="Pfam" id="PF00278"/>
    </source>
</evidence>
<evidence type="ECO:0000256" key="5">
    <source>
        <dbReference type="HAMAP-Rule" id="MF_02120"/>
    </source>
</evidence>
<evidence type="ECO:0000259" key="10">
    <source>
        <dbReference type="Pfam" id="PF02784"/>
    </source>
</evidence>
<comment type="function">
    <text evidence="5">Specifically catalyzes the decarboxylation of meso-diaminopimelate (meso-DAP) to L-lysine.</text>
</comment>
<feature type="binding site" evidence="5">
    <location>
        <position position="391"/>
    </location>
    <ligand>
        <name>pyridoxal 5'-phosphate</name>
        <dbReference type="ChEBI" id="CHEBI:597326"/>
    </ligand>
</feature>
<dbReference type="PRINTS" id="PR01181">
    <property type="entry name" value="DAPDCRBXLASE"/>
</dbReference>
<dbReference type="InterPro" id="IPR022643">
    <property type="entry name" value="De-COase2_C"/>
</dbReference>
<feature type="binding site" evidence="5">
    <location>
        <position position="363"/>
    </location>
    <ligand>
        <name>substrate</name>
    </ligand>
</feature>
<dbReference type="PRINTS" id="PR01179">
    <property type="entry name" value="ODADCRBXLASE"/>
</dbReference>
<dbReference type="InterPro" id="IPR022657">
    <property type="entry name" value="De-COase2_CS"/>
</dbReference>
<evidence type="ECO:0000256" key="7">
    <source>
        <dbReference type="PIRSR" id="PIRSR600183-50"/>
    </source>
</evidence>
<dbReference type="RefSeq" id="WP_326840096.1">
    <property type="nucleotide sequence ID" value="NZ_SVNY01000002.1"/>
</dbReference>
<feature type="domain" description="Orn/DAP/Arg decarboxylase 2 C-terminal" evidence="9">
    <location>
        <begin position="34"/>
        <end position="389"/>
    </location>
</feature>
<accession>A0A928KTZ6</accession>
<proteinExistence type="inferred from homology"/>
<dbReference type="FunFam" id="3.20.20.10:FF:000003">
    <property type="entry name" value="Diaminopimelate decarboxylase"/>
    <property type="match status" value="1"/>
</dbReference>
<feature type="modified residue" description="N6-(pyridoxal phosphate)lysine" evidence="5 7">
    <location>
        <position position="67"/>
    </location>
</feature>
<gene>
    <name evidence="5 11" type="primary">lysA</name>
    <name evidence="11" type="ORF">E7512_04845</name>
</gene>
<keyword evidence="5 8" id="KW-0457">Lysine biosynthesis</keyword>
<evidence type="ECO:0000256" key="2">
    <source>
        <dbReference type="ARBA" id="ARBA00022793"/>
    </source>
</evidence>
<reference evidence="11" key="1">
    <citation type="submission" date="2019-04" db="EMBL/GenBank/DDBJ databases">
        <title>Evolution of Biomass-Degrading Anaerobic Consortia Revealed by Metagenomics.</title>
        <authorList>
            <person name="Peng X."/>
        </authorList>
    </citation>
    <scope>NUCLEOTIDE SEQUENCE</scope>
    <source>
        <strain evidence="11">SIG551</strain>
    </source>
</reference>
<dbReference type="NCBIfam" id="TIGR01048">
    <property type="entry name" value="lysA"/>
    <property type="match status" value="1"/>
</dbReference>
<dbReference type="SUPFAM" id="SSF50621">
    <property type="entry name" value="Alanine racemase C-terminal domain-like"/>
    <property type="match status" value="1"/>
</dbReference>
<feature type="domain" description="Orn/DAP/Arg decarboxylase 2 N-terminal" evidence="10">
    <location>
        <begin position="40"/>
        <end position="297"/>
    </location>
</feature>
<comment type="caution">
    <text evidence="11">The sequence shown here is derived from an EMBL/GenBank/DDBJ whole genome shotgun (WGS) entry which is preliminary data.</text>
</comment>
<keyword evidence="2 5" id="KW-0210">Decarboxylase</keyword>
<dbReference type="Pfam" id="PF00278">
    <property type="entry name" value="Orn_DAP_Arg_deC"/>
    <property type="match status" value="1"/>
</dbReference>
<dbReference type="PANTHER" id="PTHR43727">
    <property type="entry name" value="DIAMINOPIMELATE DECARBOXYLASE"/>
    <property type="match status" value="1"/>
</dbReference>
<feature type="binding site" evidence="5">
    <location>
        <begin position="291"/>
        <end position="294"/>
    </location>
    <ligand>
        <name>pyridoxal 5'-phosphate</name>
        <dbReference type="ChEBI" id="CHEBI:597326"/>
    </ligand>
</feature>
<evidence type="ECO:0000256" key="6">
    <source>
        <dbReference type="NCBIfam" id="TIGR01048"/>
    </source>
</evidence>
<keyword evidence="5" id="KW-0028">Amino-acid biosynthesis</keyword>
<evidence type="ECO:0000313" key="11">
    <source>
        <dbReference type="EMBL" id="MBE6832901.1"/>
    </source>
</evidence>
<dbReference type="Gene3D" id="3.20.20.10">
    <property type="entry name" value="Alanine racemase"/>
    <property type="match status" value="1"/>
</dbReference>
<dbReference type="Gene3D" id="2.40.37.10">
    <property type="entry name" value="Lyase, Ornithine Decarboxylase, Chain A, domain 1"/>
    <property type="match status" value="1"/>
</dbReference>
<dbReference type="PROSITE" id="PS00879">
    <property type="entry name" value="ODR_DC_2_2"/>
    <property type="match status" value="1"/>
</dbReference>
<feature type="binding site" evidence="5">
    <location>
        <position position="294"/>
    </location>
    <ligand>
        <name>substrate</name>
    </ligand>
</feature>
<dbReference type="SUPFAM" id="SSF51419">
    <property type="entry name" value="PLP-binding barrel"/>
    <property type="match status" value="1"/>
</dbReference>